<keyword evidence="1" id="KW-0732">Signal</keyword>
<dbReference type="InParanoid" id="E4V5B0"/>
<dbReference type="Proteomes" id="UP000002669">
    <property type="component" value="Unassembled WGS sequence"/>
</dbReference>
<dbReference type="STRING" id="535722.E4V5B0"/>
<dbReference type="VEuPathDB" id="FungiDB:MGYG_08198"/>
<evidence type="ECO:0000313" key="3">
    <source>
        <dbReference type="Proteomes" id="UP000002669"/>
    </source>
</evidence>
<dbReference type="HOGENOM" id="CLU_072870_0_0_1"/>
<name>E4V5B0_ARTGP</name>
<proteinExistence type="predicted"/>
<feature type="chain" id="PRO_5003190763" evidence="1">
    <location>
        <begin position="22"/>
        <end position="323"/>
    </location>
</feature>
<keyword evidence="3" id="KW-1185">Reference proteome</keyword>
<dbReference type="RefSeq" id="XP_003170019.1">
    <property type="nucleotide sequence ID" value="XM_003169971.1"/>
</dbReference>
<dbReference type="OrthoDB" id="4171120at2759"/>
<evidence type="ECO:0000313" key="2">
    <source>
        <dbReference type="EMBL" id="EFR05184.1"/>
    </source>
</evidence>
<dbReference type="GeneID" id="10025254"/>
<accession>E4V5B0</accession>
<dbReference type="EMBL" id="DS989829">
    <property type="protein sequence ID" value="EFR05184.1"/>
    <property type="molecule type" value="Genomic_DNA"/>
</dbReference>
<feature type="signal peptide" evidence="1">
    <location>
        <begin position="1"/>
        <end position="21"/>
    </location>
</feature>
<dbReference type="eggNOG" id="ENOG502SP04">
    <property type="taxonomic scope" value="Eukaryota"/>
</dbReference>
<organism evidence="3">
    <name type="scientific">Arthroderma gypseum (strain ATCC MYA-4604 / CBS 118893)</name>
    <name type="common">Microsporum gypseum</name>
    <dbReference type="NCBI Taxonomy" id="535722"/>
    <lineage>
        <taxon>Eukaryota</taxon>
        <taxon>Fungi</taxon>
        <taxon>Dikarya</taxon>
        <taxon>Ascomycota</taxon>
        <taxon>Pezizomycotina</taxon>
        <taxon>Eurotiomycetes</taxon>
        <taxon>Eurotiomycetidae</taxon>
        <taxon>Onygenales</taxon>
        <taxon>Arthrodermataceae</taxon>
        <taxon>Nannizzia</taxon>
    </lineage>
</organism>
<gene>
    <name evidence="2" type="ORF">MGYG_08198</name>
</gene>
<dbReference type="AlphaFoldDB" id="E4V5B0"/>
<dbReference type="OMA" id="CDEVSCP"/>
<protein>
    <submittedName>
        <fullName evidence="2">Uncharacterized protein</fullName>
    </submittedName>
</protein>
<reference evidence="3" key="1">
    <citation type="journal article" date="2012" name="MBio">
        <title>Comparative genome analysis of Trichophyton rubrum and related dermatophytes reveals candidate genes involved in infection.</title>
        <authorList>
            <person name="Martinez D.A."/>
            <person name="Oliver B.G."/>
            <person name="Graeser Y."/>
            <person name="Goldberg J.M."/>
            <person name="Li W."/>
            <person name="Martinez-Rossi N.M."/>
            <person name="Monod M."/>
            <person name="Shelest E."/>
            <person name="Barton R.C."/>
            <person name="Birch E."/>
            <person name="Brakhage A.A."/>
            <person name="Chen Z."/>
            <person name="Gurr S.J."/>
            <person name="Heiman D."/>
            <person name="Heitman J."/>
            <person name="Kosti I."/>
            <person name="Rossi A."/>
            <person name="Saif S."/>
            <person name="Samalova M."/>
            <person name="Saunders C.W."/>
            <person name="Shea T."/>
            <person name="Summerbell R.C."/>
            <person name="Xu J."/>
            <person name="Young S."/>
            <person name="Zeng Q."/>
            <person name="Birren B.W."/>
            <person name="Cuomo C.A."/>
            <person name="White T.C."/>
        </authorList>
    </citation>
    <scope>NUCLEOTIDE SEQUENCE [LARGE SCALE GENOMIC DNA]</scope>
    <source>
        <strain evidence="3">ATCC MYA-4604 / CBS 118893</strain>
    </source>
</reference>
<sequence length="323" mass="35091">MRYLKLSALAFFLPFFPFTLAAGESDLVGCNAVSCPTVDGSDRCTVGDITHIGVGISQIQNAPFALEGFSLVKGVNVSNKANDDPGLPFKSLYYLSTPETTDLASLHGCAILFNDPPFKKFKYPMREGKISGTSVIVNMTDSRAAAGMCSEVIEQSCIDKILQKASDVAGEGNSNTCEKLEREMKKNFDECTSFGGQGSSLGNFTVKSLDALITVKNSSDCWPTKKKSDRLLEIGKVTSYRNETNTYADYTEEAYKITPVLTVFVGGNNSLVDRTSSQMTCLKVITIQKYDVEPGRPENKATSLIGSWLIMAIVVLMGTFMTL</sequence>
<evidence type="ECO:0000256" key="1">
    <source>
        <dbReference type="SAM" id="SignalP"/>
    </source>
</evidence>